<feature type="compositionally biased region" description="Polar residues" evidence="1">
    <location>
        <begin position="343"/>
        <end position="354"/>
    </location>
</feature>
<feature type="compositionally biased region" description="Polar residues" evidence="1">
    <location>
        <begin position="415"/>
        <end position="439"/>
    </location>
</feature>
<feature type="transmembrane region" description="Helical" evidence="2">
    <location>
        <begin position="159"/>
        <end position="179"/>
    </location>
</feature>
<organism evidence="3 4">
    <name type="scientific">Phaeodactylum tricornutum (strain CCAP 1055/1)</name>
    <dbReference type="NCBI Taxonomy" id="556484"/>
    <lineage>
        <taxon>Eukaryota</taxon>
        <taxon>Sar</taxon>
        <taxon>Stramenopiles</taxon>
        <taxon>Ochrophyta</taxon>
        <taxon>Bacillariophyta</taxon>
        <taxon>Bacillariophyceae</taxon>
        <taxon>Bacillariophycidae</taxon>
        <taxon>Naviculales</taxon>
        <taxon>Phaeodactylaceae</taxon>
        <taxon>Phaeodactylum</taxon>
    </lineage>
</organism>
<feature type="region of interest" description="Disordered" evidence="1">
    <location>
        <begin position="415"/>
        <end position="479"/>
    </location>
</feature>
<evidence type="ECO:0000256" key="2">
    <source>
        <dbReference type="SAM" id="Phobius"/>
    </source>
</evidence>
<feature type="compositionally biased region" description="Basic and acidic residues" evidence="1">
    <location>
        <begin position="380"/>
        <end position="389"/>
    </location>
</feature>
<feature type="region of interest" description="Disordered" evidence="1">
    <location>
        <begin position="756"/>
        <end position="861"/>
    </location>
</feature>
<feature type="region of interest" description="Disordered" evidence="1">
    <location>
        <begin position="916"/>
        <end position="937"/>
    </location>
</feature>
<dbReference type="KEGG" id="pti:PHATRDRAFT_49135"/>
<evidence type="ECO:0008006" key="5">
    <source>
        <dbReference type="Google" id="ProtNLM"/>
    </source>
</evidence>
<dbReference type="HOGENOM" id="CLU_356611_0_0_1"/>
<dbReference type="Proteomes" id="UP000000759">
    <property type="component" value="Chromosome 21"/>
</dbReference>
<feature type="region of interest" description="Disordered" evidence="1">
    <location>
        <begin position="342"/>
        <end position="389"/>
    </location>
</feature>
<dbReference type="PaxDb" id="2850-Phatr49135"/>
<evidence type="ECO:0000313" key="4">
    <source>
        <dbReference type="Proteomes" id="UP000000759"/>
    </source>
</evidence>
<keyword evidence="2" id="KW-0812">Transmembrane</keyword>
<feature type="compositionally biased region" description="Polar residues" evidence="1">
    <location>
        <begin position="792"/>
        <end position="806"/>
    </location>
</feature>
<feature type="compositionally biased region" description="Low complexity" evidence="1">
    <location>
        <begin position="366"/>
        <end position="377"/>
    </location>
</feature>
<evidence type="ECO:0000256" key="1">
    <source>
        <dbReference type="SAM" id="MobiDB-lite"/>
    </source>
</evidence>
<reference evidence="3 4" key="1">
    <citation type="journal article" date="2008" name="Nature">
        <title>The Phaeodactylum genome reveals the evolutionary history of diatom genomes.</title>
        <authorList>
            <person name="Bowler C."/>
            <person name="Allen A.E."/>
            <person name="Badger J.H."/>
            <person name="Grimwood J."/>
            <person name="Jabbari K."/>
            <person name="Kuo A."/>
            <person name="Maheswari U."/>
            <person name="Martens C."/>
            <person name="Maumus F."/>
            <person name="Otillar R.P."/>
            <person name="Rayko E."/>
            <person name="Salamov A."/>
            <person name="Vandepoele K."/>
            <person name="Beszteri B."/>
            <person name="Gruber A."/>
            <person name="Heijde M."/>
            <person name="Katinka M."/>
            <person name="Mock T."/>
            <person name="Valentin K."/>
            <person name="Verret F."/>
            <person name="Berges J.A."/>
            <person name="Brownlee C."/>
            <person name="Cadoret J.P."/>
            <person name="Chiovitti A."/>
            <person name="Choi C.J."/>
            <person name="Coesel S."/>
            <person name="De Martino A."/>
            <person name="Detter J.C."/>
            <person name="Durkin C."/>
            <person name="Falciatore A."/>
            <person name="Fournet J."/>
            <person name="Haruta M."/>
            <person name="Huysman M.J."/>
            <person name="Jenkins B.D."/>
            <person name="Jiroutova K."/>
            <person name="Jorgensen R.E."/>
            <person name="Joubert Y."/>
            <person name="Kaplan A."/>
            <person name="Kroger N."/>
            <person name="Kroth P.G."/>
            <person name="La Roche J."/>
            <person name="Lindquist E."/>
            <person name="Lommer M."/>
            <person name="Martin-Jezequel V."/>
            <person name="Lopez P.J."/>
            <person name="Lucas S."/>
            <person name="Mangogna M."/>
            <person name="McGinnis K."/>
            <person name="Medlin L.K."/>
            <person name="Montsant A."/>
            <person name="Oudot-Le Secq M.P."/>
            <person name="Napoli C."/>
            <person name="Obornik M."/>
            <person name="Parker M.S."/>
            <person name="Petit J.L."/>
            <person name="Porcel B.M."/>
            <person name="Poulsen N."/>
            <person name="Robison M."/>
            <person name="Rychlewski L."/>
            <person name="Rynearson T.A."/>
            <person name="Schmutz J."/>
            <person name="Shapiro H."/>
            <person name="Siaut M."/>
            <person name="Stanley M."/>
            <person name="Sussman M.R."/>
            <person name="Taylor A.R."/>
            <person name="Vardi A."/>
            <person name="von Dassow P."/>
            <person name="Vyverman W."/>
            <person name="Willis A."/>
            <person name="Wyrwicz L.S."/>
            <person name="Rokhsar D.S."/>
            <person name="Weissenbach J."/>
            <person name="Armbrust E.V."/>
            <person name="Green B.R."/>
            <person name="Van de Peer Y."/>
            <person name="Grigoriev I.V."/>
        </authorList>
    </citation>
    <scope>NUCLEOTIDE SEQUENCE [LARGE SCALE GENOMIC DNA]</scope>
    <source>
        <strain evidence="3 4">CCAP 1055/1</strain>
    </source>
</reference>
<keyword evidence="4" id="KW-1185">Reference proteome</keyword>
<accession>B7G9L4</accession>
<proteinExistence type="predicted"/>
<keyword evidence="2" id="KW-1133">Transmembrane helix</keyword>
<dbReference type="GeneID" id="7195607"/>
<dbReference type="RefSeq" id="XP_002183793.1">
    <property type="nucleotide sequence ID" value="XM_002183757.1"/>
</dbReference>
<protein>
    <recommendedName>
        <fullName evidence="5">SAM domain-containing protein</fullName>
    </recommendedName>
</protein>
<evidence type="ECO:0000313" key="3">
    <source>
        <dbReference type="EMBL" id="EEC44462.1"/>
    </source>
</evidence>
<dbReference type="InterPro" id="IPR013761">
    <property type="entry name" value="SAM/pointed_sf"/>
</dbReference>
<dbReference type="InParanoid" id="B7G9L4"/>
<gene>
    <name evidence="3" type="ORF">PHATRDRAFT_49135</name>
</gene>
<feature type="region of interest" description="Disordered" evidence="1">
    <location>
        <begin position="1177"/>
        <end position="1243"/>
    </location>
</feature>
<dbReference type="EMBL" id="CM000623">
    <property type="protein sequence ID" value="EEC44462.1"/>
    <property type="molecule type" value="Genomic_DNA"/>
</dbReference>
<name>B7G9L4_PHATC</name>
<sequence length="1305" mass="144700">MSTDAAAELLLSGAAVLLLTHSSRIIQRSTRGARWTSPYSPATSNATTSIVLLWVAASLQHNALAIQTNAVFASCLLVVVVGPVAPTTRVLRTPVTDANFPTATAGYAPTAVSLPSRYQWWARTSVSVTPTALWTSLFFDTTTRPWYNPISATEPVARVSVALLSGVATWVMLMAWHYYRYRRRKPPAQLHYSDAGSTFGTPWNVTEHTNKQSMEQHWYQWTVYETIVWMEDVVRQQQQQTNDDYEIPFDVATFLGPEQIHGYQLPQLTTRDLTVLGIPMDTALGITKAIVQLLQQHPGPNGSLFYGNQSDSTVYPTIRTTDWLAQHDAEYNCVNIRGPPVQTYPQPTSLSNFYSAAPTHYHPKDQPQQQQQQQQQQRPLTRETADLPDDAQERAQRMMRDRYGLELPAFRTATVCTDSGGDTVSPGTYRNDDSQTVPPTTGAVPPDGPVPSSSAPVHLTQSNSNGRAPPSPSATTLPSDFVANLPPHIADILRQKPDLVAQVLRSHRRATHRNDGAQAVVPQSFHETSLPLDSSVRETHSPGADNNDVGDVESTPLLADTPSAWGADNNQETADRFSYYGRLFQRKLAIVRIALWHGGDISDAAPRRNGTRRGTDCGNPNAGFGCTPGMRPRVRVRLPSLLTVKEGSRPGTESVLPTYCLPNSNQLSLTLSPLIDRPCAGQVSFRTKPALSLPIHTHRKGCTFGSSNLTMGDNLLDDLLDDILIDTGAGTEHDDLLDHLLGDDKDGNAAIPTLQETLNRRSHHSSNGDNTAAHDDNDDDINETGHDGDNISLPTETESGIDSTPDSPLEDLSASTEEEITFGPDETIVPANPTLRTEPWNAPTPPSTPWKTTDSKHRLRRRAPEDVTLAQSDAFLRRGLRSGNDTTVRAKHRARKIKIPRAEQTRKVTVPLTPHFHGRSVAQPVGRNASRNQATWAQSSRVFSEGLRDGKDNVPTAAKDHDPNHNRLTVPVGPKFHGTPHEIHKPPKFHEDLSMAESVASFGRGLRRSTKNVGTSPPKARHRGVTVPVEPKFHSTTHYTRNRPKSAEEQEAELMEYYKANPIKANPLPNYLAASGGNARPHHRSKQVDAASYVQKDELDALECRKQFKARPMPHFSEEALLSKTHERRPLTQTEPFRFRVARLDSPTRKTNAAPTSPERSVDDNVAVAFKARPVPKSTYVSPPRKTKTPRPCVPNLTPQVLTHPRSYDPARDASRHMQADNRVRQQAQAKQSRQRDQHWQDMQHAMQSVNMGKSTPTIKPFQLESVTRHEAYQAELAIKRAQEQRELYERAQFKARPVGFTKQA</sequence>
<feature type="compositionally biased region" description="Basic and acidic residues" evidence="1">
    <location>
        <begin position="1206"/>
        <end position="1224"/>
    </location>
</feature>
<feature type="transmembrane region" description="Helical" evidence="2">
    <location>
        <begin position="64"/>
        <end position="85"/>
    </location>
</feature>
<keyword evidence="2" id="KW-0472">Membrane</keyword>
<reference evidence="4" key="2">
    <citation type="submission" date="2008-08" db="EMBL/GenBank/DDBJ databases">
        <authorList>
            <consortium name="Diatom Consortium"/>
            <person name="Grigoriev I."/>
            <person name="Grimwood J."/>
            <person name="Kuo A."/>
            <person name="Otillar R.P."/>
            <person name="Salamov A."/>
            <person name="Detter J.C."/>
            <person name="Lindquist E."/>
            <person name="Shapiro H."/>
            <person name="Lucas S."/>
            <person name="Glavina del Rio T."/>
            <person name="Pitluck S."/>
            <person name="Rokhsar D."/>
            <person name="Bowler C."/>
        </authorList>
    </citation>
    <scope>GENOME REANNOTATION</scope>
    <source>
        <strain evidence="4">CCAP 1055/1</strain>
    </source>
</reference>
<dbReference type="Gene3D" id="1.10.150.50">
    <property type="entry name" value="Transcription Factor, Ets-1"/>
    <property type="match status" value="1"/>
</dbReference>
<feature type="compositionally biased region" description="Polar residues" evidence="1">
    <location>
        <begin position="451"/>
        <end position="466"/>
    </location>
</feature>
<dbReference type="OrthoDB" id="10692843at2759"/>